<dbReference type="CDD" id="cd02209">
    <property type="entry name" value="cupin_XRE_C"/>
    <property type="match status" value="1"/>
</dbReference>
<dbReference type="PROSITE" id="PS50943">
    <property type="entry name" value="HTH_CROC1"/>
    <property type="match status" value="1"/>
</dbReference>
<dbReference type="GO" id="GO:0003700">
    <property type="term" value="F:DNA-binding transcription factor activity"/>
    <property type="evidence" value="ECO:0007669"/>
    <property type="project" value="TreeGrafter"/>
</dbReference>
<dbReference type="InterPro" id="IPR011051">
    <property type="entry name" value="RmlC_Cupin_sf"/>
</dbReference>
<protein>
    <submittedName>
        <fullName evidence="4">DNA-binding transcriptional repressor PuuR</fullName>
    </submittedName>
</protein>
<dbReference type="GO" id="GO:0003677">
    <property type="term" value="F:DNA binding"/>
    <property type="evidence" value="ECO:0007669"/>
    <property type="project" value="UniProtKB-KW"/>
</dbReference>
<evidence type="ECO:0000313" key="3">
    <source>
        <dbReference type="EMBL" id="CUH70135.1"/>
    </source>
</evidence>
<keyword evidence="5" id="KW-1185">Reference proteome</keyword>
<evidence type="ECO:0000313" key="6">
    <source>
        <dbReference type="Proteomes" id="UP000051887"/>
    </source>
</evidence>
<gene>
    <name evidence="3" type="ORF">TL5118_04110</name>
    <name evidence="4" type="ORF">TL5120_03037</name>
</gene>
<dbReference type="InterPro" id="IPR014710">
    <property type="entry name" value="RmlC-like_jellyroll"/>
</dbReference>
<dbReference type="PANTHER" id="PTHR46797:SF25">
    <property type="entry name" value="TRANSCRIPTIONAL REGULATOR"/>
    <property type="match status" value="1"/>
</dbReference>
<reference evidence="3 5" key="2">
    <citation type="submission" date="2015-09" db="EMBL/GenBank/DDBJ databases">
        <authorList>
            <person name="Rodrigo-Torres L."/>
            <person name="Arahal D.R."/>
        </authorList>
    </citation>
    <scope>NUCLEOTIDE SEQUENCE [LARGE SCALE GENOMIC DNA]</scope>
    <source>
        <strain evidence="3 5">CECT 5118</strain>
    </source>
</reference>
<accession>A0A0P1FPS6</accession>
<evidence type="ECO:0000256" key="1">
    <source>
        <dbReference type="ARBA" id="ARBA00023125"/>
    </source>
</evidence>
<evidence type="ECO:0000259" key="2">
    <source>
        <dbReference type="PROSITE" id="PS50943"/>
    </source>
</evidence>
<dbReference type="PANTHER" id="PTHR46797">
    <property type="entry name" value="HTH-TYPE TRANSCRIPTIONAL REGULATOR"/>
    <property type="match status" value="1"/>
</dbReference>
<evidence type="ECO:0000313" key="5">
    <source>
        <dbReference type="Proteomes" id="UP000051086"/>
    </source>
</evidence>
<name>A0A0P1FPS6_9RHOB</name>
<dbReference type="InterPro" id="IPR001387">
    <property type="entry name" value="Cro/C1-type_HTH"/>
</dbReference>
<dbReference type="CDD" id="cd00093">
    <property type="entry name" value="HTH_XRE"/>
    <property type="match status" value="1"/>
</dbReference>
<evidence type="ECO:0000313" key="4">
    <source>
        <dbReference type="EMBL" id="CUH73230.1"/>
    </source>
</evidence>
<dbReference type="Gene3D" id="2.60.120.10">
    <property type="entry name" value="Jelly Rolls"/>
    <property type="match status" value="1"/>
</dbReference>
<dbReference type="Proteomes" id="UP000051086">
    <property type="component" value="Unassembled WGS sequence"/>
</dbReference>
<reference evidence="4 6" key="1">
    <citation type="submission" date="2015-09" db="EMBL/GenBank/DDBJ databases">
        <authorList>
            <consortium name="Swine Surveillance"/>
        </authorList>
    </citation>
    <scope>NUCLEOTIDE SEQUENCE [LARGE SCALE GENOMIC DNA]</scope>
    <source>
        <strain evidence="4 6">5120</strain>
    </source>
</reference>
<dbReference type="GO" id="GO:0005829">
    <property type="term" value="C:cytosol"/>
    <property type="evidence" value="ECO:0007669"/>
    <property type="project" value="TreeGrafter"/>
</dbReference>
<dbReference type="SUPFAM" id="SSF51182">
    <property type="entry name" value="RmlC-like cupins"/>
    <property type="match status" value="1"/>
</dbReference>
<dbReference type="EMBL" id="CYSB01000047">
    <property type="protein sequence ID" value="CUH70135.1"/>
    <property type="molecule type" value="Genomic_DNA"/>
</dbReference>
<dbReference type="AlphaFoldDB" id="A0A0P1FPS6"/>
<dbReference type="EMBL" id="CYSC01000037">
    <property type="protein sequence ID" value="CUH73230.1"/>
    <property type="molecule type" value="Genomic_DNA"/>
</dbReference>
<dbReference type="Proteomes" id="UP000051887">
    <property type="component" value="Unassembled WGS sequence"/>
</dbReference>
<proteinExistence type="predicted"/>
<dbReference type="SUPFAM" id="SSF47413">
    <property type="entry name" value="lambda repressor-like DNA-binding domains"/>
    <property type="match status" value="1"/>
</dbReference>
<dbReference type="SMART" id="SM00530">
    <property type="entry name" value="HTH_XRE"/>
    <property type="match status" value="1"/>
</dbReference>
<dbReference type="InterPro" id="IPR010982">
    <property type="entry name" value="Lambda_DNA-bd_dom_sf"/>
</dbReference>
<dbReference type="InterPro" id="IPR050807">
    <property type="entry name" value="TransReg_Diox_bact_type"/>
</dbReference>
<dbReference type="Pfam" id="PF07883">
    <property type="entry name" value="Cupin_2"/>
    <property type="match status" value="1"/>
</dbReference>
<dbReference type="RefSeq" id="WP_242601832.1">
    <property type="nucleotide sequence ID" value="NZ_CYSB01000047.1"/>
</dbReference>
<dbReference type="Gene3D" id="1.10.260.40">
    <property type="entry name" value="lambda repressor-like DNA-binding domains"/>
    <property type="match status" value="1"/>
</dbReference>
<dbReference type="Pfam" id="PF01381">
    <property type="entry name" value="HTH_3"/>
    <property type="match status" value="1"/>
</dbReference>
<feature type="domain" description="HTH cro/C1-type" evidence="2">
    <location>
        <begin position="5"/>
        <end position="59"/>
    </location>
</feature>
<dbReference type="InterPro" id="IPR013096">
    <property type="entry name" value="Cupin_2"/>
</dbReference>
<organism evidence="4 6">
    <name type="scientific">Thalassovita autumnalis</name>
    <dbReference type="NCBI Taxonomy" id="2072972"/>
    <lineage>
        <taxon>Bacteria</taxon>
        <taxon>Pseudomonadati</taxon>
        <taxon>Pseudomonadota</taxon>
        <taxon>Alphaproteobacteria</taxon>
        <taxon>Rhodobacterales</taxon>
        <taxon>Roseobacteraceae</taxon>
        <taxon>Thalassovita</taxon>
    </lineage>
</organism>
<keyword evidence="1 4" id="KW-0238">DNA-binding</keyword>
<sequence>MGASIRQRRKALGKTLVQVAGETDLTTGFISQVERGISSPSLSSLMAIAAALSTTVEQLLSVPDTLREYTPADARQSYALGTNGRFYEKLGPGFSGALMYPTIIHRPPGHESEKMCHPGEVFFHLMVGQIEYHLDGTVFVMNPGDSLHHDTNKPHFSRVLGDQETTEMWVSTTPMGPS</sequence>